<feature type="compositionally biased region" description="Low complexity" evidence="2">
    <location>
        <begin position="848"/>
        <end position="861"/>
    </location>
</feature>
<feature type="compositionally biased region" description="Basic and acidic residues" evidence="2">
    <location>
        <begin position="1008"/>
        <end position="1020"/>
    </location>
</feature>
<evidence type="ECO:0000259" key="3">
    <source>
        <dbReference type="PROSITE" id="PS51898"/>
    </source>
</evidence>
<evidence type="ECO:0000256" key="1">
    <source>
        <dbReference type="ARBA" id="ARBA00023172"/>
    </source>
</evidence>
<dbReference type="SUPFAM" id="SSF56349">
    <property type="entry name" value="DNA breaking-rejoining enzymes"/>
    <property type="match status" value="1"/>
</dbReference>
<dbReference type="EMBL" id="FMHU01000001">
    <property type="protein sequence ID" value="SCL17850.1"/>
    <property type="molecule type" value="Genomic_DNA"/>
</dbReference>
<dbReference type="STRING" id="47866.GA0074694_2151"/>
<dbReference type="CDD" id="cd00397">
    <property type="entry name" value="DNA_BRE_C"/>
    <property type="match status" value="1"/>
</dbReference>
<dbReference type="AlphaFoldDB" id="A0A1C6RL13"/>
<dbReference type="GO" id="GO:0003677">
    <property type="term" value="F:DNA binding"/>
    <property type="evidence" value="ECO:0007669"/>
    <property type="project" value="InterPro"/>
</dbReference>
<dbReference type="Proteomes" id="UP000198906">
    <property type="component" value="Unassembled WGS sequence"/>
</dbReference>
<feature type="compositionally biased region" description="Basic residues" evidence="2">
    <location>
        <begin position="1031"/>
        <end position="1043"/>
    </location>
</feature>
<keyword evidence="5" id="KW-1185">Reference proteome</keyword>
<feature type="region of interest" description="Disordered" evidence="2">
    <location>
        <begin position="848"/>
        <end position="1083"/>
    </location>
</feature>
<feature type="compositionally biased region" description="Polar residues" evidence="2">
    <location>
        <begin position="1069"/>
        <end position="1083"/>
    </location>
</feature>
<dbReference type="InterPro" id="IPR002104">
    <property type="entry name" value="Integrase_catalytic"/>
</dbReference>
<evidence type="ECO:0000313" key="4">
    <source>
        <dbReference type="EMBL" id="SCL17850.1"/>
    </source>
</evidence>
<accession>A0A1C6RL13</accession>
<protein>
    <submittedName>
        <fullName evidence="4">Phage integrase family protein</fullName>
    </submittedName>
</protein>
<feature type="compositionally biased region" description="Basic and acidic residues" evidence="2">
    <location>
        <begin position="946"/>
        <end position="960"/>
    </location>
</feature>
<gene>
    <name evidence="4" type="ORF">GA0074694_2151</name>
</gene>
<evidence type="ECO:0000313" key="5">
    <source>
        <dbReference type="Proteomes" id="UP000198906"/>
    </source>
</evidence>
<dbReference type="InterPro" id="IPR013762">
    <property type="entry name" value="Integrase-like_cat_sf"/>
</dbReference>
<organism evidence="4 5">
    <name type="scientific">Micromonospora inyonensis</name>
    <dbReference type="NCBI Taxonomy" id="47866"/>
    <lineage>
        <taxon>Bacteria</taxon>
        <taxon>Bacillati</taxon>
        <taxon>Actinomycetota</taxon>
        <taxon>Actinomycetes</taxon>
        <taxon>Micromonosporales</taxon>
        <taxon>Micromonosporaceae</taxon>
        <taxon>Micromonospora</taxon>
    </lineage>
</organism>
<dbReference type="PROSITE" id="PS51898">
    <property type="entry name" value="TYR_RECOMBINASE"/>
    <property type="match status" value="1"/>
</dbReference>
<dbReference type="Gene3D" id="1.10.443.10">
    <property type="entry name" value="Intergrase catalytic core"/>
    <property type="match status" value="1"/>
</dbReference>
<feature type="domain" description="Tyr recombinase" evidence="3">
    <location>
        <begin position="497"/>
        <end position="695"/>
    </location>
</feature>
<sequence>MRRQEYLRPLFAERPDRIGRDRLEILTALISGPSFDPIFRPDVIVIPRGHAIYRWDCVVERCERSRTGGSELCSEHQRQWAHDSEHGVGRAAFVAAAQGLDRHVGAEEIICRICPERPAAHNDLSLCQRHLGRWSARRSEADDSDSFATWVSGEQACPGYGPCGAVVCPNLADSPLGLCSWHGTRYHRDGRPGDAAMPPSWWQRYEKLGKTVPIEYRDQVAFRHWCATVAAQPWPGQINLRGLRPLVRAEIRWGLFVHTRRARPSRWDLGWIRSLVTTCRALEVNSLVDFEFGAGGSAAFTGAIAKEILHELRLVYFTPEQAKDAGFLETEHFGVLFAHRMSHIDLTGIPQRWLRDLTWDHLADLLRSPRCPRSASPIDDLRRAAVELGAFLELEAPSGGHDPAMLREEHAQRFVADQRHREREGLPSLAVKRPDGTASIVTTVTRSVVFNAVRKLMREALDTGAAERLGLAREFIIVFPTAGATTGRTARRPFPDEVARALADEANLAELAATYDVNDNGVRDIWETTVTTGRRIGEVLKVRWDCIGRYGGLAMFWHDQTKVGNYDAAIRIPERLYGILAERQRKTLDRFTARYGYRPTGAQRAGLALFPTTYRSHDGTVSLTHQWFYTRFRPWVDAMDLGHYVPHQARHTLATNLLRHGATLTHIRRYLGQVSERMAEHYVHLTSSDLENVLQHVWVTGPGTAQPGELLAGDAVPLTRQQAQALSIDLSRRSTPAEGGFCTFQPVVDGGACPWNLDCHNCDKFVLSGADLLYWRRKREQWRQLAEGAPDDATADYLHRYFEPTARAIDGLEKALAGLGLLDDALALDLRKPQDYFHRVWSTAFRATTSPTRPTTSRQSTGIRPQPTAATPNRKSHDNSHHRPVPHCGGTRRPTPQDRDRSRSHPPVHRPAPARESPDQRRHRRPPSRRLAHLPLRQRRGQSHHYRSDRCGRRTPDPATHRPGRRPRGDLARAGPQRRGSPQGRPHRDPHPTHPHQRTARPNPRPGSRMDSRSRPADHHREHHPQTARPPTHHRQPRPRRTPQGRPLQPALPRPPRRRPRSPTCRPVNESSAVTPSAPTKPV</sequence>
<proteinExistence type="predicted"/>
<dbReference type="Pfam" id="PF00589">
    <property type="entry name" value="Phage_integrase"/>
    <property type="match status" value="1"/>
</dbReference>
<dbReference type="GO" id="GO:0015074">
    <property type="term" value="P:DNA integration"/>
    <property type="evidence" value="ECO:0007669"/>
    <property type="project" value="InterPro"/>
</dbReference>
<reference evidence="5" key="1">
    <citation type="submission" date="2016-06" db="EMBL/GenBank/DDBJ databases">
        <authorList>
            <person name="Varghese N."/>
        </authorList>
    </citation>
    <scope>NUCLEOTIDE SEQUENCE [LARGE SCALE GENOMIC DNA]</scope>
    <source>
        <strain evidence="5">DSM 46123</strain>
    </source>
</reference>
<dbReference type="RefSeq" id="WP_218105659.1">
    <property type="nucleotide sequence ID" value="NZ_FMHU01000001.1"/>
</dbReference>
<dbReference type="GO" id="GO:0006310">
    <property type="term" value="P:DNA recombination"/>
    <property type="evidence" value="ECO:0007669"/>
    <property type="project" value="UniProtKB-KW"/>
</dbReference>
<name>A0A1C6RL13_9ACTN</name>
<feature type="compositionally biased region" description="Basic residues" evidence="2">
    <location>
        <begin position="921"/>
        <end position="945"/>
    </location>
</feature>
<keyword evidence="1" id="KW-0233">DNA recombination</keyword>
<evidence type="ECO:0000256" key="2">
    <source>
        <dbReference type="SAM" id="MobiDB-lite"/>
    </source>
</evidence>
<dbReference type="InterPro" id="IPR011010">
    <property type="entry name" value="DNA_brk_join_enz"/>
</dbReference>